<dbReference type="VEuPathDB" id="FungiDB:YALI0_D01716g"/>
<dbReference type="KEGG" id="yli:2910471"/>
<feature type="region of interest" description="Disordered" evidence="1">
    <location>
        <begin position="216"/>
        <end position="290"/>
    </location>
</feature>
<dbReference type="PANTHER" id="PTHR36166:SF1">
    <property type="entry name" value="SRPBCC DOMAIN-CONTAINING PROTEIN"/>
    <property type="match status" value="1"/>
</dbReference>
<evidence type="ECO:0000313" key="4">
    <source>
        <dbReference type="Proteomes" id="UP000182444"/>
    </source>
</evidence>
<dbReference type="AlphaFoldDB" id="A0A1D8NCT4"/>
<dbReference type="InterPro" id="IPR023393">
    <property type="entry name" value="START-like_dom_sf"/>
</dbReference>
<reference evidence="3 4" key="1">
    <citation type="journal article" date="2016" name="PLoS ONE">
        <title>Sequence Assembly of Yarrowia lipolytica Strain W29/CLIB89 Shows Transposable Element Diversity.</title>
        <authorList>
            <person name="Magnan C."/>
            <person name="Yu J."/>
            <person name="Chang I."/>
            <person name="Jahn E."/>
            <person name="Kanomata Y."/>
            <person name="Wu J."/>
            <person name="Zeller M."/>
            <person name="Oakes M."/>
            <person name="Baldi P."/>
            <person name="Sandmeyer S."/>
        </authorList>
    </citation>
    <scope>NUCLEOTIDE SEQUENCE [LARGE SCALE GENOMIC DNA]</scope>
    <source>
        <strain evidence="4">CLIB89(W29)</strain>
    </source>
</reference>
<evidence type="ECO:0000313" key="3">
    <source>
        <dbReference type="EMBL" id="AOW03441.1"/>
    </source>
</evidence>
<dbReference type="Proteomes" id="UP000182444">
    <property type="component" value="Chromosome 1D"/>
</dbReference>
<evidence type="ECO:0000256" key="2">
    <source>
        <dbReference type="SAM" id="Phobius"/>
    </source>
</evidence>
<dbReference type="SUPFAM" id="SSF55961">
    <property type="entry name" value="Bet v1-like"/>
    <property type="match status" value="1"/>
</dbReference>
<accession>A0A1D8NCT4</accession>
<feature type="compositionally biased region" description="Low complexity" evidence="1">
    <location>
        <begin position="238"/>
        <end position="253"/>
    </location>
</feature>
<feature type="transmembrane region" description="Helical" evidence="2">
    <location>
        <begin position="25"/>
        <end position="47"/>
    </location>
</feature>
<dbReference type="Gene3D" id="3.30.530.20">
    <property type="match status" value="1"/>
</dbReference>
<keyword evidence="2" id="KW-1133">Transmembrane helix</keyword>
<dbReference type="EMBL" id="CP017556">
    <property type="protein sequence ID" value="AOW03441.1"/>
    <property type="molecule type" value="Genomic_DNA"/>
</dbReference>
<feature type="compositionally biased region" description="Polar residues" evidence="1">
    <location>
        <begin position="216"/>
        <end position="226"/>
    </location>
</feature>
<keyword evidence="2" id="KW-0472">Membrane</keyword>
<protein>
    <submittedName>
        <fullName evidence="3">Uncharacterized protein</fullName>
    </submittedName>
</protein>
<keyword evidence="2" id="KW-0812">Transmembrane</keyword>
<dbReference type="GeneID" id="2910471"/>
<organism evidence="3 4">
    <name type="scientific">Yarrowia lipolytica</name>
    <name type="common">Candida lipolytica</name>
    <dbReference type="NCBI Taxonomy" id="4952"/>
    <lineage>
        <taxon>Eukaryota</taxon>
        <taxon>Fungi</taxon>
        <taxon>Dikarya</taxon>
        <taxon>Ascomycota</taxon>
        <taxon>Saccharomycotina</taxon>
        <taxon>Dipodascomycetes</taxon>
        <taxon>Dipodascales</taxon>
        <taxon>Dipodascales incertae sedis</taxon>
        <taxon>Yarrowia</taxon>
    </lineage>
</organism>
<dbReference type="PANTHER" id="PTHR36166">
    <property type="entry name" value="CHROMOSOME 9, WHOLE GENOME SHOTGUN SEQUENCE"/>
    <property type="match status" value="1"/>
</dbReference>
<dbReference type="VEuPathDB" id="FungiDB:YALI1_D02014g"/>
<sequence>MQVNICMIRARRYPWSFSRLEDGSIYWWAVLCIANVVILSSSFAIMVHTISTSIDINASAEIVSNILFDFDNYAKWNSFVVNVEIPKPSRNITKTADFVGSQIDVFVSQGDDNLPRNFKPTILVANDKHLRWVGLLTHRWILAGEHFFEIVTTSKNSCTFKHGENFSGGLPWVLGYTTFFEKLEPGFERMNQELKALAEGISAGTIDLALQQIENIPRQPSQSPDSMRSKTLDRKGSKSSSKSSMSTKSSSSKSDGKRSISRPRKKSGSKDKKSPSSSPSNSPVGSPKEK</sequence>
<dbReference type="Pfam" id="PF10604">
    <property type="entry name" value="Polyketide_cyc2"/>
    <property type="match status" value="1"/>
</dbReference>
<dbReference type="eggNOG" id="ENOG502S64G">
    <property type="taxonomic scope" value="Eukaryota"/>
</dbReference>
<feature type="compositionally biased region" description="Low complexity" evidence="1">
    <location>
        <begin position="275"/>
        <end position="290"/>
    </location>
</feature>
<feature type="compositionally biased region" description="Basic and acidic residues" evidence="1">
    <location>
        <begin position="227"/>
        <end position="236"/>
    </location>
</feature>
<dbReference type="RefSeq" id="XP_502297.2">
    <property type="nucleotide sequence ID" value="XM_502297.3"/>
</dbReference>
<name>A0A1D8NCT4_YARLL</name>
<dbReference type="InterPro" id="IPR019587">
    <property type="entry name" value="Polyketide_cyclase/dehydratase"/>
</dbReference>
<proteinExistence type="predicted"/>
<gene>
    <name evidence="3" type="ORF">YALI1_D02014g</name>
</gene>
<dbReference type="CDD" id="cd07822">
    <property type="entry name" value="SRPBCC_4"/>
    <property type="match status" value="1"/>
</dbReference>
<evidence type="ECO:0000256" key="1">
    <source>
        <dbReference type="SAM" id="MobiDB-lite"/>
    </source>
</evidence>